<name>A0A078R2W8_PHOVU</name>
<organism evidence="1 2">
    <name type="scientific">Phocaeicola vulgatus str. 3775 SL</name>
    <name type="common">B</name>
    <name type="synonym">iv</name>
    <dbReference type="NCBI Taxonomy" id="1339350"/>
    <lineage>
        <taxon>Bacteria</taxon>
        <taxon>Pseudomonadati</taxon>
        <taxon>Bacteroidota</taxon>
        <taxon>Bacteroidia</taxon>
        <taxon>Bacteroidales</taxon>
        <taxon>Bacteroidaceae</taxon>
        <taxon>Phocaeicola</taxon>
    </lineage>
</organism>
<evidence type="ECO:0000313" key="1">
    <source>
        <dbReference type="EMBL" id="KDS29718.1"/>
    </source>
</evidence>
<dbReference type="Proteomes" id="UP000028134">
    <property type="component" value="Unassembled WGS sequence"/>
</dbReference>
<protein>
    <submittedName>
        <fullName evidence="1">Uncharacterized protein</fullName>
    </submittedName>
</protein>
<sequence>MSSQIERVSVTDFDMAEIKKEEAGYNHCQNFICLIYGMKEQRMCQN</sequence>
<comment type="caution">
    <text evidence="1">The sequence shown here is derived from an EMBL/GenBank/DDBJ whole genome shotgun (WGS) entry which is preliminary data.</text>
</comment>
<dbReference type="EMBL" id="JNHI01000019">
    <property type="protein sequence ID" value="KDS29718.1"/>
    <property type="molecule type" value="Genomic_DNA"/>
</dbReference>
<dbReference type="AlphaFoldDB" id="A0A078R2W8"/>
<accession>A0A078R2W8</accession>
<gene>
    <name evidence="1" type="ORF">M097_2863</name>
</gene>
<proteinExistence type="predicted"/>
<evidence type="ECO:0000313" key="2">
    <source>
        <dbReference type="Proteomes" id="UP000028134"/>
    </source>
</evidence>
<reference evidence="1 2" key="1">
    <citation type="submission" date="2014-04" db="EMBL/GenBank/DDBJ databases">
        <authorList>
            <person name="Sears C."/>
            <person name="Carroll K."/>
            <person name="Sack B.R."/>
            <person name="Qadri F."/>
            <person name="Myers L.L."/>
            <person name="Chung G.-T."/>
            <person name="Escheverria P."/>
            <person name="Fraser C.M."/>
            <person name="Sadzewicz L."/>
            <person name="Shefchek K.A."/>
            <person name="Tallon L."/>
            <person name="Das S.P."/>
            <person name="Daugherty S."/>
            <person name="Mongodin E.F."/>
        </authorList>
    </citation>
    <scope>NUCLEOTIDE SEQUENCE [LARGE SCALE GENOMIC DNA]</scope>
    <source>
        <strain evidence="2">3775 SL(B) 10 (iv)</strain>
    </source>
</reference>